<proteinExistence type="predicted"/>
<dbReference type="InterPro" id="IPR013106">
    <property type="entry name" value="Ig_V-set"/>
</dbReference>
<dbReference type="PANTHER" id="PTHR23278">
    <property type="entry name" value="SIDESTEP PROTEIN"/>
    <property type="match status" value="1"/>
</dbReference>
<gene>
    <name evidence="2" type="ORF">OSB1V03_LOCUS6532</name>
</gene>
<dbReference type="InterPro" id="IPR013783">
    <property type="entry name" value="Ig-like_fold"/>
</dbReference>
<feature type="non-terminal residue" evidence="2">
    <location>
        <position position="251"/>
    </location>
</feature>
<evidence type="ECO:0000313" key="3">
    <source>
        <dbReference type="Proteomes" id="UP000759131"/>
    </source>
</evidence>
<dbReference type="Proteomes" id="UP000759131">
    <property type="component" value="Unassembled WGS sequence"/>
</dbReference>
<organism evidence="2">
    <name type="scientific">Medioppia subpectinata</name>
    <dbReference type="NCBI Taxonomy" id="1979941"/>
    <lineage>
        <taxon>Eukaryota</taxon>
        <taxon>Metazoa</taxon>
        <taxon>Ecdysozoa</taxon>
        <taxon>Arthropoda</taxon>
        <taxon>Chelicerata</taxon>
        <taxon>Arachnida</taxon>
        <taxon>Acari</taxon>
        <taxon>Acariformes</taxon>
        <taxon>Sarcoptiformes</taxon>
        <taxon>Oribatida</taxon>
        <taxon>Brachypylina</taxon>
        <taxon>Oppioidea</taxon>
        <taxon>Oppiidae</taxon>
        <taxon>Medioppia</taxon>
    </lineage>
</organism>
<dbReference type="Gene3D" id="2.60.40.10">
    <property type="entry name" value="Immunoglobulins"/>
    <property type="match status" value="2"/>
</dbReference>
<dbReference type="SUPFAM" id="SSF48726">
    <property type="entry name" value="Immunoglobulin"/>
    <property type="match status" value="2"/>
</dbReference>
<reference evidence="2" key="1">
    <citation type="submission" date="2020-11" db="EMBL/GenBank/DDBJ databases">
        <authorList>
            <person name="Tran Van P."/>
        </authorList>
    </citation>
    <scope>NUCLEOTIDE SEQUENCE</scope>
</reference>
<evidence type="ECO:0000259" key="1">
    <source>
        <dbReference type="PROSITE" id="PS50835"/>
    </source>
</evidence>
<accession>A0A7R9KQ73</accession>
<dbReference type="InterPro" id="IPR007110">
    <property type="entry name" value="Ig-like_dom"/>
</dbReference>
<dbReference type="CDD" id="cd00096">
    <property type="entry name" value="Ig"/>
    <property type="match status" value="1"/>
</dbReference>
<dbReference type="AlphaFoldDB" id="A0A7R9KQ73"/>
<name>A0A7R9KQ73_9ACAR</name>
<dbReference type="EMBL" id="OC858144">
    <property type="protein sequence ID" value="CAD7626099.1"/>
    <property type="molecule type" value="Genomic_DNA"/>
</dbReference>
<dbReference type="PROSITE" id="PS50835">
    <property type="entry name" value="IG_LIKE"/>
    <property type="match status" value="1"/>
</dbReference>
<dbReference type="EMBL" id="CAJPIZ010003569">
    <property type="protein sequence ID" value="CAG2106529.1"/>
    <property type="molecule type" value="Genomic_DNA"/>
</dbReference>
<evidence type="ECO:0000313" key="2">
    <source>
        <dbReference type="EMBL" id="CAD7626099.1"/>
    </source>
</evidence>
<sequence>MNCELRCISEYRATVGGQVSLPCNTSMWIEEDISLVIWYRGSTGIPIYRVDARSSRLSNSKQVPSDELGGRAVMDVSVLPPTLKLEPVLEEDEGDYRCRVDYRISEYRATVGGQVSLPCNTSMWIEEDISLVIWYRGSTGIPIYRVDARSSRLSNSKQVPSDELGGRAVMDVSVLPPTLKLEPVLEEDEGDYRCRVDYRKQRTQHFLVHLNVTVPPKQVIIKDVDGNRLRDVIGPYDEGDSLTLVCEAYGG</sequence>
<dbReference type="SMART" id="SM00409">
    <property type="entry name" value="IG"/>
    <property type="match status" value="2"/>
</dbReference>
<keyword evidence="3" id="KW-1185">Reference proteome</keyword>
<dbReference type="PANTHER" id="PTHR23278:SF19">
    <property type="entry name" value="OBSCURIN"/>
    <property type="match status" value="1"/>
</dbReference>
<protein>
    <recommendedName>
        <fullName evidence="1">Ig-like domain-containing protein</fullName>
    </recommendedName>
</protein>
<dbReference type="OrthoDB" id="10006996at2759"/>
<dbReference type="Pfam" id="PF07686">
    <property type="entry name" value="V-set"/>
    <property type="match status" value="2"/>
</dbReference>
<feature type="domain" description="Ig-like" evidence="1">
    <location>
        <begin position="81"/>
        <end position="213"/>
    </location>
</feature>
<dbReference type="InterPro" id="IPR036179">
    <property type="entry name" value="Ig-like_dom_sf"/>
</dbReference>
<dbReference type="InterPro" id="IPR003599">
    <property type="entry name" value="Ig_sub"/>
</dbReference>